<reference evidence="7 8" key="1">
    <citation type="submission" date="2020-05" db="EMBL/GenBank/DDBJ databases">
        <title>Complete genome sequence of Gemmatimonas greenlandica TET16.</title>
        <authorList>
            <person name="Zeng Y."/>
        </authorList>
    </citation>
    <scope>NUCLEOTIDE SEQUENCE [LARGE SCALE GENOMIC DNA]</scope>
    <source>
        <strain evidence="7 8">TET16</strain>
    </source>
</reference>
<dbReference type="GO" id="GO:0005840">
    <property type="term" value="C:ribosome"/>
    <property type="evidence" value="ECO:0007669"/>
    <property type="project" value="UniProtKB-KW"/>
</dbReference>
<dbReference type="GO" id="GO:0019843">
    <property type="term" value="F:rRNA binding"/>
    <property type="evidence" value="ECO:0007669"/>
    <property type="project" value="UniProtKB-UniRule"/>
</dbReference>
<keyword evidence="2 5" id="KW-0689">Ribosomal protein</keyword>
<dbReference type="GO" id="GO:0006412">
    <property type="term" value="P:translation"/>
    <property type="evidence" value="ECO:0007669"/>
    <property type="project" value="UniProtKB-UniRule"/>
</dbReference>
<comment type="function">
    <text evidence="5">Forms part of the polypeptide exit tunnel.</text>
</comment>
<dbReference type="InterPro" id="IPR002136">
    <property type="entry name" value="Ribosomal_uL4"/>
</dbReference>
<dbReference type="AlphaFoldDB" id="A0A6M4IQ82"/>
<evidence type="ECO:0000256" key="4">
    <source>
        <dbReference type="ARBA" id="ARBA00035244"/>
    </source>
</evidence>
<keyword evidence="8" id="KW-1185">Reference proteome</keyword>
<keyword evidence="5" id="KW-0699">rRNA-binding</keyword>
<organism evidence="7 8">
    <name type="scientific">Gemmatimonas groenlandica</name>
    <dbReference type="NCBI Taxonomy" id="2732249"/>
    <lineage>
        <taxon>Bacteria</taxon>
        <taxon>Pseudomonadati</taxon>
        <taxon>Gemmatimonadota</taxon>
        <taxon>Gemmatimonadia</taxon>
        <taxon>Gemmatimonadales</taxon>
        <taxon>Gemmatimonadaceae</taxon>
        <taxon>Gemmatimonas</taxon>
    </lineage>
</organism>
<accession>A0A6M4IQ82</accession>
<comment type="subunit">
    <text evidence="5">Part of the 50S ribosomal subunit.</text>
</comment>
<sequence length="213" mass="22957">MTTETQTFQAPVFSAQGKQGGTRQLPEGMFDGTVNVPVMHQAVKAFLANRRQGTAKTKTRGEVTGGNQKPWKQKGTGRARQGSIRAPNWPGGGTVFGPIPRKYTQIVPKQVRALARKSALNARARENAVMLVDALTYSAPKTKSILSLFESLGVAGKKVLLLTDGVKPNVYLSARNVAHAHVMPFSDVSTYHILWSDVVVIESSALTQTSAEA</sequence>
<dbReference type="InterPro" id="IPR023574">
    <property type="entry name" value="Ribosomal_uL4_dom_sf"/>
</dbReference>
<protein>
    <recommendedName>
        <fullName evidence="4 5">Large ribosomal subunit protein uL4</fullName>
    </recommendedName>
</protein>
<evidence type="ECO:0000256" key="6">
    <source>
        <dbReference type="SAM" id="MobiDB-lite"/>
    </source>
</evidence>
<dbReference type="KEGG" id="ggr:HKW67_10510"/>
<keyword evidence="3 5" id="KW-0687">Ribonucleoprotein</keyword>
<evidence type="ECO:0000313" key="8">
    <source>
        <dbReference type="Proteomes" id="UP000500938"/>
    </source>
</evidence>
<dbReference type="PANTHER" id="PTHR10746">
    <property type="entry name" value="50S RIBOSOMAL PROTEIN L4"/>
    <property type="match status" value="1"/>
</dbReference>
<dbReference type="RefSeq" id="WP_171225340.1">
    <property type="nucleotide sequence ID" value="NZ_CP053085.1"/>
</dbReference>
<name>A0A6M4IQ82_9BACT</name>
<dbReference type="PANTHER" id="PTHR10746:SF6">
    <property type="entry name" value="LARGE RIBOSOMAL SUBUNIT PROTEIN UL4M"/>
    <property type="match status" value="1"/>
</dbReference>
<comment type="function">
    <text evidence="5">One of the primary rRNA binding proteins, this protein initially binds near the 5'-end of the 23S rRNA. It is important during the early stages of 50S assembly. It makes multiple contacts with different domains of the 23S rRNA in the assembled 50S subunit and ribosome.</text>
</comment>
<evidence type="ECO:0000256" key="2">
    <source>
        <dbReference type="ARBA" id="ARBA00022980"/>
    </source>
</evidence>
<dbReference type="Gene3D" id="3.40.1370.10">
    <property type="match status" value="1"/>
</dbReference>
<proteinExistence type="inferred from homology"/>
<dbReference type="Proteomes" id="UP000500938">
    <property type="component" value="Chromosome"/>
</dbReference>
<dbReference type="HAMAP" id="MF_01328_B">
    <property type="entry name" value="Ribosomal_uL4_B"/>
    <property type="match status" value="1"/>
</dbReference>
<feature type="region of interest" description="Disordered" evidence="6">
    <location>
        <begin position="53"/>
        <end position="91"/>
    </location>
</feature>
<evidence type="ECO:0000256" key="5">
    <source>
        <dbReference type="HAMAP-Rule" id="MF_01328"/>
    </source>
</evidence>
<dbReference type="InterPro" id="IPR013005">
    <property type="entry name" value="Ribosomal_uL4-like"/>
</dbReference>
<dbReference type="SUPFAM" id="SSF52166">
    <property type="entry name" value="Ribosomal protein L4"/>
    <property type="match status" value="1"/>
</dbReference>
<evidence type="ECO:0000256" key="3">
    <source>
        <dbReference type="ARBA" id="ARBA00023274"/>
    </source>
</evidence>
<evidence type="ECO:0000256" key="1">
    <source>
        <dbReference type="ARBA" id="ARBA00010528"/>
    </source>
</evidence>
<dbReference type="GO" id="GO:0003735">
    <property type="term" value="F:structural constituent of ribosome"/>
    <property type="evidence" value="ECO:0007669"/>
    <property type="project" value="InterPro"/>
</dbReference>
<evidence type="ECO:0000313" key="7">
    <source>
        <dbReference type="EMBL" id="QJR35909.1"/>
    </source>
</evidence>
<keyword evidence="5" id="KW-0694">RNA-binding</keyword>
<comment type="similarity">
    <text evidence="1 5">Belongs to the universal ribosomal protein uL4 family.</text>
</comment>
<dbReference type="EMBL" id="CP053085">
    <property type="protein sequence ID" value="QJR35909.1"/>
    <property type="molecule type" value="Genomic_DNA"/>
</dbReference>
<gene>
    <name evidence="5 7" type="primary">rplD</name>
    <name evidence="7" type="ORF">HKW67_10510</name>
</gene>
<dbReference type="NCBIfam" id="TIGR03953">
    <property type="entry name" value="rplD_bact"/>
    <property type="match status" value="1"/>
</dbReference>
<dbReference type="Pfam" id="PF00573">
    <property type="entry name" value="Ribosomal_L4"/>
    <property type="match status" value="1"/>
</dbReference>
<dbReference type="GO" id="GO:1990904">
    <property type="term" value="C:ribonucleoprotein complex"/>
    <property type="evidence" value="ECO:0007669"/>
    <property type="project" value="UniProtKB-KW"/>
</dbReference>